<dbReference type="SUPFAM" id="SSF103473">
    <property type="entry name" value="MFS general substrate transporter"/>
    <property type="match status" value="1"/>
</dbReference>
<evidence type="ECO:0000313" key="8">
    <source>
        <dbReference type="EMBL" id="VDP69624.1"/>
    </source>
</evidence>
<keyword evidence="5 7" id="KW-1133">Transmembrane helix</keyword>
<organism evidence="10">
    <name type="scientific">Echinostoma caproni</name>
    <dbReference type="NCBI Taxonomy" id="27848"/>
    <lineage>
        <taxon>Eukaryota</taxon>
        <taxon>Metazoa</taxon>
        <taxon>Spiralia</taxon>
        <taxon>Lophotrochozoa</taxon>
        <taxon>Platyhelminthes</taxon>
        <taxon>Trematoda</taxon>
        <taxon>Digenea</taxon>
        <taxon>Plagiorchiida</taxon>
        <taxon>Echinostomata</taxon>
        <taxon>Echinostomatoidea</taxon>
        <taxon>Echinostomatidae</taxon>
        <taxon>Echinostoma</taxon>
    </lineage>
</organism>
<feature type="transmembrane region" description="Helical" evidence="7">
    <location>
        <begin position="281"/>
        <end position="301"/>
    </location>
</feature>
<protein>
    <submittedName>
        <fullName evidence="10">MFS domain-containing protein</fullName>
    </submittedName>
</protein>
<dbReference type="PANTHER" id="PTHR23511">
    <property type="entry name" value="SYNAPTIC VESICLE GLYCOPROTEIN 2"/>
    <property type="match status" value="1"/>
</dbReference>
<evidence type="ECO:0000256" key="3">
    <source>
        <dbReference type="ARBA" id="ARBA00022448"/>
    </source>
</evidence>
<gene>
    <name evidence="8" type="ORF">ECPE_LOCUS3476</name>
</gene>
<evidence type="ECO:0000313" key="10">
    <source>
        <dbReference type="WBParaSite" id="ECPE_0000347901-mRNA-1"/>
    </source>
</evidence>
<dbReference type="AlphaFoldDB" id="A0A183A941"/>
<keyword evidence="9" id="KW-1185">Reference proteome</keyword>
<dbReference type="EMBL" id="UZAN01040428">
    <property type="protein sequence ID" value="VDP69624.1"/>
    <property type="molecule type" value="Genomic_DNA"/>
</dbReference>
<feature type="transmembrane region" description="Helical" evidence="7">
    <location>
        <begin position="84"/>
        <end position="103"/>
    </location>
</feature>
<dbReference type="Proteomes" id="UP000272942">
    <property type="component" value="Unassembled WGS sequence"/>
</dbReference>
<dbReference type="InterPro" id="IPR005828">
    <property type="entry name" value="MFS_sugar_transport-like"/>
</dbReference>
<proteinExistence type="inferred from homology"/>
<dbReference type="Pfam" id="PF07690">
    <property type="entry name" value="MFS_1"/>
    <property type="match status" value="1"/>
</dbReference>
<keyword evidence="3" id="KW-0813">Transport</keyword>
<keyword evidence="4 7" id="KW-0812">Transmembrane</keyword>
<reference evidence="8 9" key="2">
    <citation type="submission" date="2018-11" db="EMBL/GenBank/DDBJ databases">
        <authorList>
            <consortium name="Pathogen Informatics"/>
        </authorList>
    </citation>
    <scope>NUCLEOTIDE SEQUENCE [LARGE SCALE GENOMIC DNA]</scope>
    <source>
        <strain evidence="8 9">Egypt</strain>
    </source>
</reference>
<evidence type="ECO:0000256" key="6">
    <source>
        <dbReference type="ARBA" id="ARBA00023136"/>
    </source>
</evidence>
<dbReference type="GO" id="GO:0022857">
    <property type="term" value="F:transmembrane transporter activity"/>
    <property type="evidence" value="ECO:0007669"/>
    <property type="project" value="InterPro"/>
</dbReference>
<evidence type="ECO:0000256" key="7">
    <source>
        <dbReference type="SAM" id="Phobius"/>
    </source>
</evidence>
<dbReference type="WBParaSite" id="ECPE_0000347901-mRNA-1">
    <property type="protein sequence ID" value="ECPE_0000347901-mRNA-1"/>
    <property type="gene ID" value="ECPE_0000347901"/>
</dbReference>
<evidence type="ECO:0000256" key="5">
    <source>
        <dbReference type="ARBA" id="ARBA00022989"/>
    </source>
</evidence>
<reference evidence="10" key="1">
    <citation type="submission" date="2016-06" db="UniProtKB">
        <authorList>
            <consortium name="WormBaseParasite"/>
        </authorList>
    </citation>
    <scope>IDENTIFICATION</scope>
</reference>
<dbReference type="Pfam" id="PF00083">
    <property type="entry name" value="Sugar_tr"/>
    <property type="match status" value="1"/>
</dbReference>
<sequence>MDLTEDDKTHLVWLNALGLSRREFLPESPRYLVSANRLSEAERIVQEMFRVNKITPLEGRLTTSVAPSKRRNHLKELFSKQYRLTTLMLPTIWFGAAFGYYGVVLLSAEIFRFRHACYGASLPLLTPQLLSNLTETSLKLTAVHQVLPHEDGSCCQNLSDDDFIAMIISSIGEFVNIPIIILFIDLLGRKITMGLWNGVTGLMFFILYICMSRQTMTGVLFGVRAMSAGLLSLAYVYTSEVFPTTVRALAVGIFSSISRLGAMSTPYVAQVMLPEFSEIGALSLYAVIGILCAILSFLLPIETAGRELPRIAKCENVLSSYIRPTGL</sequence>
<feature type="transmembrane region" description="Helical" evidence="7">
    <location>
        <begin position="191"/>
        <end position="209"/>
    </location>
</feature>
<feature type="transmembrane region" description="Helical" evidence="7">
    <location>
        <begin position="215"/>
        <end position="237"/>
    </location>
</feature>
<evidence type="ECO:0000256" key="2">
    <source>
        <dbReference type="ARBA" id="ARBA00008335"/>
    </source>
</evidence>
<evidence type="ECO:0000256" key="4">
    <source>
        <dbReference type="ARBA" id="ARBA00022692"/>
    </source>
</evidence>
<dbReference type="InterPro" id="IPR036259">
    <property type="entry name" value="MFS_trans_sf"/>
</dbReference>
<comment type="similarity">
    <text evidence="2">Belongs to the major facilitator superfamily.</text>
</comment>
<comment type="subcellular location">
    <subcellularLocation>
        <location evidence="1">Membrane</location>
        <topology evidence="1">Multi-pass membrane protein</topology>
    </subcellularLocation>
</comment>
<dbReference type="OrthoDB" id="4139357at2759"/>
<dbReference type="GO" id="GO:0016020">
    <property type="term" value="C:membrane"/>
    <property type="evidence" value="ECO:0007669"/>
    <property type="project" value="UniProtKB-SubCell"/>
</dbReference>
<dbReference type="InterPro" id="IPR011701">
    <property type="entry name" value="MFS"/>
</dbReference>
<dbReference type="Gene3D" id="1.20.1250.20">
    <property type="entry name" value="MFS general substrate transporter like domains"/>
    <property type="match status" value="1"/>
</dbReference>
<name>A0A183A941_9TREM</name>
<dbReference type="PANTHER" id="PTHR23511:SF45">
    <property type="entry name" value="SVOP LIKE"/>
    <property type="match status" value="1"/>
</dbReference>
<keyword evidence="6 7" id="KW-0472">Membrane</keyword>
<feature type="transmembrane region" description="Helical" evidence="7">
    <location>
        <begin position="163"/>
        <end position="184"/>
    </location>
</feature>
<evidence type="ECO:0000256" key="1">
    <source>
        <dbReference type="ARBA" id="ARBA00004141"/>
    </source>
</evidence>
<accession>A0A183A941</accession>
<evidence type="ECO:0000313" key="9">
    <source>
        <dbReference type="Proteomes" id="UP000272942"/>
    </source>
</evidence>